<organism evidence="2">
    <name type="scientific">Solanum lycopersicum</name>
    <name type="common">Tomato</name>
    <name type="synonym">Lycopersicon esculentum</name>
    <dbReference type="NCBI Taxonomy" id="4081"/>
    <lineage>
        <taxon>Eukaryota</taxon>
        <taxon>Viridiplantae</taxon>
        <taxon>Streptophyta</taxon>
        <taxon>Embryophyta</taxon>
        <taxon>Tracheophyta</taxon>
        <taxon>Spermatophyta</taxon>
        <taxon>Magnoliopsida</taxon>
        <taxon>eudicotyledons</taxon>
        <taxon>Gunneridae</taxon>
        <taxon>Pentapetalae</taxon>
        <taxon>asterids</taxon>
        <taxon>lamiids</taxon>
        <taxon>Solanales</taxon>
        <taxon>Solanaceae</taxon>
        <taxon>Solanoideae</taxon>
        <taxon>Solaneae</taxon>
        <taxon>Solanum</taxon>
        <taxon>Solanum subgen. Lycopersicon</taxon>
    </lineage>
</organism>
<evidence type="ECO:0000256" key="1">
    <source>
        <dbReference type="SAM" id="MobiDB-lite"/>
    </source>
</evidence>
<feature type="region of interest" description="Disordered" evidence="1">
    <location>
        <begin position="28"/>
        <end position="58"/>
    </location>
</feature>
<evidence type="ECO:0000313" key="2">
    <source>
        <dbReference type="EnsemblPlants" id="Solyc11g065643.1.1"/>
    </source>
</evidence>
<evidence type="ECO:0000313" key="3">
    <source>
        <dbReference type="Proteomes" id="UP000004994"/>
    </source>
</evidence>
<dbReference type="Gramene" id="Solyc11g065643.1.1">
    <property type="protein sequence ID" value="Solyc11g065643.1.1"/>
    <property type="gene ID" value="Solyc11g065643.1"/>
</dbReference>
<accession>A0A3Q7IY86</accession>
<dbReference type="InParanoid" id="A0A3Q7IY86"/>
<dbReference type="AlphaFoldDB" id="A0A3Q7IY86"/>
<proteinExistence type="predicted"/>
<keyword evidence="3" id="KW-1185">Reference proteome</keyword>
<sequence length="256" mass="27818">MKPFLKEIILFQLVVEIEENEKVVQGDRNEEVGLGGGGETSSSSRAIGNEVGERSTTDVEIRSEVQHSIPSAPGFVKTFSIDKFQEAVGDPIGVVGSGFDDSGGGDELDDVAHHSVFENGIDHDDASPSLCATCQCKSCNERRAELVNRIHALTEAVNNLAPKRGINPSKMISNSCIPIEIRKRKTEISKALSTIKVISKVVNPLPRPAVQLELQKGKYLQVPPLELNSAQLFWEMPPSSEKLWLDDKVVPHPSGG</sequence>
<dbReference type="EnsemblPlants" id="Solyc11g065643.1.1">
    <property type="protein sequence ID" value="Solyc11g065643.1.1"/>
    <property type="gene ID" value="Solyc11g065643.1"/>
</dbReference>
<reference evidence="2" key="1">
    <citation type="journal article" date="2012" name="Nature">
        <title>The tomato genome sequence provides insights into fleshy fruit evolution.</title>
        <authorList>
            <consortium name="Tomato Genome Consortium"/>
        </authorList>
    </citation>
    <scope>NUCLEOTIDE SEQUENCE [LARGE SCALE GENOMIC DNA]</scope>
    <source>
        <strain evidence="2">cv. Heinz 1706</strain>
    </source>
</reference>
<protein>
    <submittedName>
        <fullName evidence="2">Uncharacterized protein</fullName>
    </submittedName>
</protein>
<dbReference type="Proteomes" id="UP000004994">
    <property type="component" value="Chromosome 11"/>
</dbReference>
<name>A0A3Q7IY86_SOLLC</name>
<reference evidence="2" key="2">
    <citation type="submission" date="2019-01" db="UniProtKB">
        <authorList>
            <consortium name="EnsemblPlants"/>
        </authorList>
    </citation>
    <scope>IDENTIFICATION</scope>
    <source>
        <strain evidence="2">cv. Heinz 1706</strain>
    </source>
</reference>